<evidence type="ECO:0000256" key="1">
    <source>
        <dbReference type="ARBA" id="ARBA00000642"/>
    </source>
</evidence>
<evidence type="ECO:0000256" key="5">
    <source>
        <dbReference type="ARBA" id="ARBA00022777"/>
    </source>
</evidence>
<comment type="caution">
    <text evidence="9">The sequence shown here is derived from an EMBL/GenBank/DDBJ whole genome shotgun (WGS) entry which is preliminary data.</text>
</comment>
<dbReference type="GO" id="GO:0004618">
    <property type="term" value="F:phosphoglycerate kinase activity"/>
    <property type="evidence" value="ECO:0007669"/>
    <property type="project" value="UniProtKB-EC"/>
</dbReference>
<feature type="binding site" evidence="7">
    <location>
        <position position="300"/>
    </location>
    <ligand>
        <name>ATP</name>
        <dbReference type="ChEBI" id="CHEBI:30616"/>
    </ligand>
</feature>
<keyword evidence="3 8" id="KW-0808">Transferase</keyword>
<keyword evidence="5 8" id="KW-0418">Kinase</keyword>
<dbReference type="Gene3D" id="3.40.50.1260">
    <property type="entry name" value="Phosphoglycerate kinase, N-terminal domain"/>
    <property type="match status" value="3"/>
</dbReference>
<dbReference type="GO" id="GO:0006094">
    <property type="term" value="P:gluconeogenesis"/>
    <property type="evidence" value="ECO:0007669"/>
    <property type="project" value="TreeGrafter"/>
</dbReference>
<evidence type="ECO:0000313" key="9">
    <source>
        <dbReference type="EMBL" id="OGN13804.1"/>
    </source>
</evidence>
<dbReference type="PIRSF" id="PIRSF000724">
    <property type="entry name" value="Pgk"/>
    <property type="match status" value="1"/>
</dbReference>
<evidence type="ECO:0000256" key="4">
    <source>
        <dbReference type="ARBA" id="ARBA00022741"/>
    </source>
</evidence>
<evidence type="ECO:0000256" key="2">
    <source>
        <dbReference type="ARBA" id="ARBA00013061"/>
    </source>
</evidence>
<dbReference type="PANTHER" id="PTHR11406:SF23">
    <property type="entry name" value="PHOSPHOGLYCERATE KINASE 1, CHLOROPLASTIC-RELATED"/>
    <property type="match status" value="1"/>
</dbReference>
<dbReference type="PANTHER" id="PTHR11406">
    <property type="entry name" value="PHOSPHOGLYCERATE KINASE"/>
    <property type="match status" value="1"/>
</dbReference>
<dbReference type="Pfam" id="PF00162">
    <property type="entry name" value="PGK"/>
    <property type="match status" value="1"/>
</dbReference>
<organism evidence="9 10">
    <name type="scientific">Candidatus Yanofskybacteria bacterium RIFCSPHIGHO2_02_FULL_43_22</name>
    <dbReference type="NCBI Taxonomy" id="1802681"/>
    <lineage>
        <taxon>Bacteria</taxon>
        <taxon>Candidatus Yanofskyibacteriota</taxon>
    </lineage>
</organism>
<dbReference type="GO" id="GO:0006096">
    <property type="term" value="P:glycolytic process"/>
    <property type="evidence" value="ECO:0007669"/>
    <property type="project" value="InterPro"/>
</dbReference>
<proteinExistence type="inferred from homology"/>
<dbReference type="GO" id="GO:0043531">
    <property type="term" value="F:ADP binding"/>
    <property type="evidence" value="ECO:0007669"/>
    <property type="project" value="TreeGrafter"/>
</dbReference>
<evidence type="ECO:0000256" key="6">
    <source>
        <dbReference type="ARBA" id="ARBA00022840"/>
    </source>
</evidence>
<dbReference type="GO" id="GO:0005829">
    <property type="term" value="C:cytosol"/>
    <property type="evidence" value="ECO:0007669"/>
    <property type="project" value="TreeGrafter"/>
</dbReference>
<sequence>MKTIREITDLKNKKVLLRVDFDVPVRSLGEGGRVAEITEPFRIKKQKAMIDWLVERGAKVVMVAHLHEDNSSFSNLIPQLHILLGREVGFIKKIEDIDGYLANYPGVGLLDNIRNPTVAGLGEKENSRELAEKLSKGFDIYINNDFAVCHRDHASVSAITEFLPSFAGLLVQEETVQLRKAIDAPKSGKIVIIGGAKAETKVPIVKNFISKAELILLGGVVANDVLKERGQDMGSSIVDENSKELLAGLDINDPKLLVPEDFVVFDNKILDIGEKTIKKYVDVISGASVVIWNGPMGLFENPTFATGTQKIAEAIAESSAYKIIGGGDTIVAISKFRNIDISKFNFVSTGGGAMLIFLAGQRLPGLEALGYYQN</sequence>
<gene>
    <name evidence="9" type="ORF">A3J47_01525</name>
</gene>
<dbReference type="EC" id="2.7.2.3" evidence="2 8"/>
<keyword evidence="6 7" id="KW-0067">ATP-binding</keyword>
<dbReference type="InterPro" id="IPR001576">
    <property type="entry name" value="Phosphoglycerate_kinase"/>
</dbReference>
<dbReference type="AlphaFoldDB" id="A0A1F8FL35"/>
<evidence type="ECO:0000256" key="7">
    <source>
        <dbReference type="PIRSR" id="PIRSR000724-2"/>
    </source>
</evidence>
<reference evidence="9 10" key="1">
    <citation type="journal article" date="2016" name="Nat. Commun.">
        <title>Thousands of microbial genomes shed light on interconnected biogeochemical processes in an aquifer system.</title>
        <authorList>
            <person name="Anantharaman K."/>
            <person name="Brown C.T."/>
            <person name="Hug L.A."/>
            <person name="Sharon I."/>
            <person name="Castelle C.J."/>
            <person name="Probst A.J."/>
            <person name="Thomas B.C."/>
            <person name="Singh A."/>
            <person name="Wilkins M.J."/>
            <person name="Karaoz U."/>
            <person name="Brodie E.L."/>
            <person name="Williams K.H."/>
            <person name="Hubbard S.S."/>
            <person name="Banfield J.F."/>
        </authorList>
    </citation>
    <scope>NUCLEOTIDE SEQUENCE [LARGE SCALE GENOMIC DNA]</scope>
</reference>
<dbReference type="PRINTS" id="PR00477">
    <property type="entry name" value="PHGLYCKINASE"/>
</dbReference>
<feature type="binding site" evidence="7">
    <location>
        <position position="201"/>
    </location>
    <ligand>
        <name>ATP</name>
        <dbReference type="ChEBI" id="CHEBI:30616"/>
    </ligand>
</feature>
<feature type="binding site" evidence="7">
    <location>
        <begin position="326"/>
        <end position="329"/>
    </location>
    <ligand>
        <name>ATP</name>
        <dbReference type="ChEBI" id="CHEBI:30616"/>
    </ligand>
</feature>
<name>A0A1F8FL35_9BACT</name>
<evidence type="ECO:0000256" key="3">
    <source>
        <dbReference type="ARBA" id="ARBA00022679"/>
    </source>
</evidence>
<protein>
    <recommendedName>
        <fullName evidence="2 8">Phosphoglycerate kinase</fullName>
        <ecNumber evidence="2 8">2.7.2.3</ecNumber>
    </recommendedName>
</protein>
<evidence type="ECO:0000313" key="10">
    <source>
        <dbReference type="Proteomes" id="UP000176581"/>
    </source>
</evidence>
<dbReference type="EMBL" id="MGJV01000036">
    <property type="protein sequence ID" value="OGN13804.1"/>
    <property type="molecule type" value="Genomic_DNA"/>
</dbReference>
<comment type="catalytic activity">
    <reaction evidence="1 8">
        <text>(2R)-3-phosphoglycerate + ATP = (2R)-3-phospho-glyceroyl phosphate + ADP</text>
        <dbReference type="Rhea" id="RHEA:14801"/>
        <dbReference type="ChEBI" id="CHEBI:30616"/>
        <dbReference type="ChEBI" id="CHEBI:57604"/>
        <dbReference type="ChEBI" id="CHEBI:58272"/>
        <dbReference type="ChEBI" id="CHEBI:456216"/>
        <dbReference type="EC" id="2.7.2.3"/>
    </reaction>
</comment>
<comment type="similarity">
    <text evidence="8">Belongs to the phosphoglycerate kinase family.</text>
</comment>
<dbReference type="SUPFAM" id="SSF53748">
    <property type="entry name" value="Phosphoglycerate kinase"/>
    <property type="match status" value="1"/>
</dbReference>
<accession>A0A1F8FL35</accession>
<dbReference type="InterPro" id="IPR015824">
    <property type="entry name" value="Phosphoglycerate_kinase_N"/>
</dbReference>
<evidence type="ECO:0000256" key="8">
    <source>
        <dbReference type="RuleBase" id="RU000532"/>
    </source>
</evidence>
<keyword evidence="4" id="KW-0547">Nucleotide-binding</keyword>
<dbReference type="InterPro" id="IPR036043">
    <property type="entry name" value="Phosphoglycerate_kinase_sf"/>
</dbReference>
<dbReference type="GO" id="GO:0005524">
    <property type="term" value="F:ATP binding"/>
    <property type="evidence" value="ECO:0007669"/>
    <property type="project" value="UniProtKB-KW"/>
</dbReference>
<dbReference type="Proteomes" id="UP000176581">
    <property type="component" value="Unassembled WGS sequence"/>
</dbReference>